<proteinExistence type="predicted"/>
<dbReference type="KEGG" id="nnv:QNH39_12285"/>
<dbReference type="Gene3D" id="3.40.630.30">
    <property type="match status" value="1"/>
</dbReference>
<sequence>MDFKKEDNRFYKNDETGKLLAEVIYEPDGEHQVLLTHTFVDSSLRGQGVAEQLVDCVVAEMKSEGKKIVPVCSFAVALFKRKPDKYKNVIAN</sequence>
<dbReference type="PANTHER" id="PTHR31435">
    <property type="entry name" value="PROTEIN NATD1"/>
    <property type="match status" value="1"/>
</dbReference>
<protein>
    <submittedName>
        <fullName evidence="2">GNAT family N-acetyltransferase</fullName>
        <ecNumber evidence="2">2.3.1.-</ecNumber>
    </submittedName>
</protein>
<dbReference type="InterPro" id="IPR045057">
    <property type="entry name" value="Gcn5-rel_NAT"/>
</dbReference>
<dbReference type="AlphaFoldDB" id="A0AA95MQQ9"/>
<evidence type="ECO:0000313" key="2">
    <source>
        <dbReference type="EMBL" id="WHY88564.1"/>
    </source>
</evidence>
<keyword evidence="3" id="KW-1185">Reference proteome</keyword>
<dbReference type="EMBL" id="CP126114">
    <property type="protein sequence ID" value="WHY88564.1"/>
    <property type="molecule type" value="Genomic_DNA"/>
</dbReference>
<dbReference type="Proteomes" id="UP001178288">
    <property type="component" value="Chromosome"/>
</dbReference>
<accession>A0AA95MQQ9</accession>
<evidence type="ECO:0000259" key="1">
    <source>
        <dbReference type="PROSITE" id="PS51729"/>
    </source>
</evidence>
<keyword evidence="2" id="KW-0012">Acyltransferase</keyword>
<dbReference type="EC" id="2.3.1.-" evidence="2"/>
<dbReference type="SUPFAM" id="SSF55729">
    <property type="entry name" value="Acyl-CoA N-acyltransferases (Nat)"/>
    <property type="match status" value="1"/>
</dbReference>
<keyword evidence="2" id="KW-0808">Transferase</keyword>
<dbReference type="InterPro" id="IPR016181">
    <property type="entry name" value="Acyl_CoA_acyltransferase"/>
</dbReference>
<dbReference type="RefSeq" id="WP_066086652.1">
    <property type="nucleotide sequence ID" value="NZ_CP126114.1"/>
</dbReference>
<evidence type="ECO:0000313" key="3">
    <source>
        <dbReference type="Proteomes" id="UP001178288"/>
    </source>
</evidence>
<dbReference type="Pfam" id="PF14542">
    <property type="entry name" value="Acetyltransf_CG"/>
    <property type="match status" value="1"/>
</dbReference>
<dbReference type="GO" id="GO:0016746">
    <property type="term" value="F:acyltransferase activity"/>
    <property type="evidence" value="ECO:0007669"/>
    <property type="project" value="UniProtKB-KW"/>
</dbReference>
<feature type="domain" description="N-acetyltransferase" evidence="1">
    <location>
        <begin position="2"/>
        <end position="91"/>
    </location>
</feature>
<dbReference type="PROSITE" id="PS51729">
    <property type="entry name" value="GNAT_YJDJ"/>
    <property type="match status" value="1"/>
</dbReference>
<dbReference type="InterPro" id="IPR031165">
    <property type="entry name" value="GNAT_YJDJ"/>
</dbReference>
<dbReference type="PANTHER" id="PTHR31435:SF10">
    <property type="entry name" value="BSR4717 PROTEIN"/>
    <property type="match status" value="1"/>
</dbReference>
<gene>
    <name evidence="2" type="ORF">QNH39_12285</name>
</gene>
<name>A0AA95MQQ9_9BACI</name>
<organism evidence="2 3">
    <name type="scientific">Neobacillus novalis</name>
    <dbReference type="NCBI Taxonomy" id="220687"/>
    <lineage>
        <taxon>Bacteria</taxon>
        <taxon>Bacillati</taxon>
        <taxon>Bacillota</taxon>
        <taxon>Bacilli</taxon>
        <taxon>Bacillales</taxon>
        <taxon>Bacillaceae</taxon>
        <taxon>Neobacillus</taxon>
    </lineage>
</organism>
<dbReference type="CDD" id="cd04301">
    <property type="entry name" value="NAT_SF"/>
    <property type="match status" value="1"/>
</dbReference>
<reference evidence="2" key="1">
    <citation type="submission" date="2023-05" db="EMBL/GenBank/DDBJ databases">
        <title>Comparative genomics of Bacillaceae isolates and their secondary metabolite potential.</title>
        <authorList>
            <person name="Song L."/>
            <person name="Nielsen L.J."/>
            <person name="Mohite O."/>
            <person name="Xu X."/>
            <person name="Weber T."/>
            <person name="Kovacs A.T."/>
        </authorList>
    </citation>
    <scope>NUCLEOTIDE SEQUENCE</scope>
    <source>
        <strain evidence="2">XLM17</strain>
    </source>
</reference>